<evidence type="ECO:0000256" key="7">
    <source>
        <dbReference type="ARBA" id="ARBA00022842"/>
    </source>
</evidence>
<evidence type="ECO:0000259" key="15">
    <source>
        <dbReference type="SMART" id="SM00861"/>
    </source>
</evidence>
<dbReference type="CDD" id="cd02012">
    <property type="entry name" value="TPP_TK"/>
    <property type="match status" value="1"/>
</dbReference>
<feature type="binding site" evidence="11">
    <location>
        <position position="361"/>
    </location>
    <ligand>
        <name>substrate</name>
    </ligand>
</feature>
<dbReference type="Proteomes" id="UP000000599">
    <property type="component" value="Chromosome F"/>
</dbReference>
<dbReference type="EC" id="2.2.1.1" evidence="4"/>
<dbReference type="VEuPathDB" id="FungiDB:DEHA2F00968g"/>
<dbReference type="PANTHER" id="PTHR43522:SF6">
    <property type="entry name" value="TRANSKETOLASE-LIKE PYRIMIDINE-BINDING DOMAIN-CONTAINING PROTEIN-RELATED"/>
    <property type="match status" value="1"/>
</dbReference>
<evidence type="ECO:0000256" key="8">
    <source>
        <dbReference type="ARBA" id="ARBA00023052"/>
    </source>
</evidence>
<feature type="binding site" evidence="11">
    <location>
        <position position="27"/>
    </location>
    <ligand>
        <name>substrate</name>
    </ligand>
</feature>
<dbReference type="FunFam" id="3.40.50.970:FF:000003">
    <property type="entry name" value="Transketolase"/>
    <property type="match status" value="1"/>
</dbReference>
<feature type="binding site" evidence="12">
    <location>
        <position position="67"/>
    </location>
    <ligand>
        <name>thiamine diphosphate</name>
        <dbReference type="ChEBI" id="CHEBI:58937"/>
    </ligand>
</feature>
<dbReference type="GeneID" id="2903803"/>
<dbReference type="CDD" id="cd07033">
    <property type="entry name" value="TPP_PYR_DXS_TK_like"/>
    <property type="match status" value="1"/>
</dbReference>
<dbReference type="InterPro" id="IPR005474">
    <property type="entry name" value="Transketolase_N"/>
</dbReference>
<dbReference type="Pfam" id="PF22613">
    <property type="entry name" value="Transketolase_C_1"/>
    <property type="match status" value="1"/>
</dbReference>
<feature type="binding site" evidence="12">
    <location>
        <position position="453"/>
    </location>
    <ligand>
        <name>thiamine diphosphate</name>
        <dbReference type="ChEBI" id="CHEBI:58937"/>
    </ligand>
</feature>
<comment type="cofactor">
    <cofactor evidence="12">
        <name>thiamine diphosphate</name>
        <dbReference type="ChEBI" id="CHEBI:58937"/>
    </cofactor>
    <text evidence="12">Binds 1 thiamine pyrophosphate per subunit. During the reaction, the substrate forms a covalent intermediate with the cofactor.</text>
</comment>
<keyword evidence="7 13" id="KW-0460">Magnesium</keyword>
<feature type="site" description="Important for catalytic activity" evidence="14">
    <location>
        <position position="27"/>
    </location>
</feature>
<dbReference type="InterPro" id="IPR055152">
    <property type="entry name" value="Transketolase-like_C_2"/>
</dbReference>
<feature type="binding site" evidence="13">
    <location>
        <position position="157"/>
    </location>
    <ligand>
        <name>Mg(2+)</name>
        <dbReference type="ChEBI" id="CHEBI:18420"/>
    </ligand>
</feature>
<feature type="domain" description="Transketolase-like pyrimidine-binding" evidence="15">
    <location>
        <begin position="358"/>
        <end position="541"/>
    </location>
</feature>
<dbReference type="STRING" id="284592.Q6BN17"/>
<dbReference type="SMART" id="SM00861">
    <property type="entry name" value="Transket_pyr"/>
    <property type="match status" value="1"/>
</dbReference>
<evidence type="ECO:0000256" key="1">
    <source>
        <dbReference type="ARBA" id="ARBA00001941"/>
    </source>
</evidence>
<dbReference type="Gene3D" id="3.40.50.970">
    <property type="match status" value="2"/>
</dbReference>
<dbReference type="InterPro" id="IPR020826">
    <property type="entry name" value="Transketolase_BS"/>
</dbReference>
<comment type="subunit">
    <text evidence="3">Homodimer.</text>
</comment>
<feature type="binding site" evidence="11">
    <location>
        <position position="263"/>
    </location>
    <ligand>
        <name>substrate</name>
    </ligand>
</feature>
<dbReference type="GO" id="GO:0046872">
    <property type="term" value="F:metal ion binding"/>
    <property type="evidence" value="ECO:0007669"/>
    <property type="project" value="UniProtKB-KW"/>
</dbReference>
<evidence type="ECO:0000256" key="2">
    <source>
        <dbReference type="ARBA" id="ARBA00007131"/>
    </source>
</evidence>
<dbReference type="InterPro" id="IPR005475">
    <property type="entry name" value="Transketolase-like_Pyr-bd"/>
</dbReference>
<evidence type="ECO:0000256" key="5">
    <source>
        <dbReference type="ARBA" id="ARBA00022679"/>
    </source>
</evidence>
<keyword evidence="5" id="KW-0808">Transferase</keyword>
<feature type="binding site" evidence="13">
    <location>
        <position position="187"/>
    </location>
    <ligand>
        <name>Mg(2+)</name>
        <dbReference type="ChEBI" id="CHEBI:18420"/>
    </ligand>
</feature>
<dbReference type="InterPro" id="IPR033247">
    <property type="entry name" value="Transketolase_fam"/>
</dbReference>
<dbReference type="PROSITE" id="PS00802">
    <property type="entry name" value="TRANSKETOLASE_2"/>
    <property type="match status" value="1"/>
</dbReference>
<dbReference type="InParanoid" id="Q6BN17"/>
<dbReference type="OrthoDB" id="10267175at2759"/>
<evidence type="ECO:0000256" key="13">
    <source>
        <dbReference type="PIRSR" id="PIRSR605478-4"/>
    </source>
</evidence>
<dbReference type="RefSeq" id="XP_460403.2">
    <property type="nucleotide sequence ID" value="XM_460403.1"/>
</dbReference>
<evidence type="ECO:0000256" key="3">
    <source>
        <dbReference type="ARBA" id="ARBA00011738"/>
    </source>
</evidence>
<feature type="active site" description="Proton donor" evidence="10">
    <location>
        <position position="425"/>
    </location>
</feature>
<comment type="cofactor">
    <cofactor evidence="13">
        <name>Mg(2+)</name>
        <dbReference type="ChEBI" id="CHEBI:18420"/>
    </cofactor>
    <text evidence="13">Binds 1 Mg(2+) ion per subunit. Can also utilize other divalent metal cations, such as Ca(2+), Mn(2+) and Co(2+).</text>
</comment>
<dbReference type="Gene3D" id="3.40.50.920">
    <property type="match status" value="1"/>
</dbReference>
<feature type="binding site" evidence="12">
    <location>
        <position position="187"/>
    </location>
    <ligand>
        <name>thiamine diphosphate</name>
        <dbReference type="ChEBI" id="CHEBI:58937"/>
    </ligand>
</feature>
<dbReference type="FunFam" id="3.40.50.970:FF:000004">
    <property type="entry name" value="Transketolase"/>
    <property type="match status" value="1"/>
</dbReference>
<feature type="binding site" evidence="12">
    <location>
        <begin position="116"/>
        <end position="118"/>
    </location>
    <ligand>
        <name>thiamine diphosphate</name>
        <dbReference type="ChEBI" id="CHEBI:58937"/>
    </ligand>
</feature>
<dbReference type="eggNOG" id="KOG0523">
    <property type="taxonomic scope" value="Eukaryota"/>
</dbReference>
<evidence type="ECO:0000256" key="10">
    <source>
        <dbReference type="PIRSR" id="PIRSR605478-1"/>
    </source>
</evidence>
<gene>
    <name evidence="16" type="ordered locus">DEHA2F00968g</name>
</gene>
<dbReference type="SUPFAM" id="SSF52518">
    <property type="entry name" value="Thiamin diphosphate-binding fold (THDP-binding)"/>
    <property type="match status" value="2"/>
</dbReference>
<dbReference type="EMBL" id="CR382138">
    <property type="protein sequence ID" value="CAG88707.2"/>
    <property type="molecule type" value="Genomic_DNA"/>
</dbReference>
<dbReference type="GO" id="GO:0006098">
    <property type="term" value="P:pentose-phosphate shunt"/>
    <property type="evidence" value="ECO:0007669"/>
    <property type="project" value="TreeGrafter"/>
</dbReference>
<name>Q6BN17_DEBHA</name>
<dbReference type="InterPro" id="IPR005478">
    <property type="entry name" value="Transketolase_bac-like"/>
</dbReference>
<dbReference type="HOGENOM" id="CLU_009227_0_0_1"/>
<proteinExistence type="inferred from homology"/>
<organism evidence="16 17">
    <name type="scientific">Debaryomyces hansenii (strain ATCC 36239 / CBS 767 / BCRC 21394 / JCM 1990 / NBRC 0083 / IGC 2968)</name>
    <name type="common">Yeast</name>
    <name type="synonym">Torulaspora hansenii</name>
    <dbReference type="NCBI Taxonomy" id="284592"/>
    <lineage>
        <taxon>Eukaryota</taxon>
        <taxon>Fungi</taxon>
        <taxon>Dikarya</taxon>
        <taxon>Ascomycota</taxon>
        <taxon>Saccharomycotina</taxon>
        <taxon>Pichiomycetes</taxon>
        <taxon>Debaryomycetaceae</taxon>
        <taxon>Debaryomyces</taxon>
    </lineage>
</organism>
<reference evidence="16 17" key="1">
    <citation type="journal article" date="2004" name="Nature">
        <title>Genome evolution in yeasts.</title>
        <authorList>
            <consortium name="Genolevures"/>
            <person name="Dujon B."/>
            <person name="Sherman D."/>
            <person name="Fischer G."/>
            <person name="Durrens P."/>
            <person name="Casaregola S."/>
            <person name="Lafontaine I."/>
            <person name="de Montigny J."/>
            <person name="Marck C."/>
            <person name="Neuveglise C."/>
            <person name="Talla E."/>
            <person name="Goffard N."/>
            <person name="Frangeul L."/>
            <person name="Aigle M."/>
            <person name="Anthouard V."/>
            <person name="Babour A."/>
            <person name="Barbe V."/>
            <person name="Barnay S."/>
            <person name="Blanchin S."/>
            <person name="Beckerich J.M."/>
            <person name="Beyne E."/>
            <person name="Bleykasten C."/>
            <person name="Boisrame A."/>
            <person name="Boyer J."/>
            <person name="Cattolico L."/>
            <person name="Confanioleri F."/>
            <person name="de Daruvar A."/>
            <person name="Despons L."/>
            <person name="Fabre E."/>
            <person name="Fairhead C."/>
            <person name="Ferry-Dumazet H."/>
            <person name="Groppi A."/>
            <person name="Hantraye F."/>
            <person name="Hennequin C."/>
            <person name="Jauniaux N."/>
            <person name="Joyet P."/>
            <person name="Kachouri R."/>
            <person name="Kerrest A."/>
            <person name="Koszul R."/>
            <person name="Lemaire M."/>
            <person name="Lesur I."/>
            <person name="Ma L."/>
            <person name="Muller H."/>
            <person name="Nicaud J.M."/>
            <person name="Nikolski M."/>
            <person name="Oztas S."/>
            <person name="Ozier-Kalogeropoulos O."/>
            <person name="Pellenz S."/>
            <person name="Potier S."/>
            <person name="Richard G.F."/>
            <person name="Straub M.L."/>
            <person name="Suleau A."/>
            <person name="Swennene D."/>
            <person name="Tekaia F."/>
            <person name="Wesolowski-Louvel M."/>
            <person name="Westhof E."/>
            <person name="Wirth B."/>
            <person name="Zeniou-Meyer M."/>
            <person name="Zivanovic I."/>
            <person name="Bolotin-Fukuhara M."/>
            <person name="Thierry A."/>
            <person name="Bouchier C."/>
            <person name="Caudron B."/>
            <person name="Scarpelli C."/>
            <person name="Gaillardin C."/>
            <person name="Weissenbach J."/>
            <person name="Wincker P."/>
            <person name="Souciet J.L."/>
        </authorList>
    </citation>
    <scope>NUCLEOTIDE SEQUENCE [LARGE SCALE GENOMIC DNA]</scope>
    <source>
        <strain evidence="17">ATCC 36239 / CBS 767 / BCRC 21394 / JCM 1990 / NBRC 0083 / IGC 2968</strain>
    </source>
</reference>
<dbReference type="GO" id="GO:0005829">
    <property type="term" value="C:cytosol"/>
    <property type="evidence" value="ECO:0007669"/>
    <property type="project" value="TreeGrafter"/>
</dbReference>
<keyword evidence="6 13" id="KW-0479">Metal-binding</keyword>
<dbReference type="Pfam" id="PF00456">
    <property type="entry name" value="Transketolase_N"/>
    <property type="match status" value="1"/>
</dbReference>
<dbReference type="Pfam" id="PF02779">
    <property type="entry name" value="Transket_pyr"/>
    <property type="match status" value="1"/>
</dbReference>
<feature type="binding site" evidence="11">
    <location>
        <position position="388"/>
    </location>
    <ligand>
        <name>substrate</name>
    </ligand>
</feature>
<dbReference type="FunFam" id="3.40.50.920:FF:000012">
    <property type="entry name" value="Transketolase, variant 1"/>
    <property type="match status" value="1"/>
</dbReference>
<evidence type="ECO:0000256" key="9">
    <source>
        <dbReference type="ARBA" id="ARBA00049473"/>
    </source>
</evidence>
<keyword evidence="8 12" id="KW-0786">Thiamine pyrophosphate</keyword>
<sequence length="703" mass="77890">MNQIEDLSLKTIRCLVSDLVQQYNGGHPGGAMGMAAIGIALWKYILKYNPKNANWFNRDRFVLSNGHTCLFQYVFLHLVGYESFTMNQLKKYHAPEVSQCAGHPEIEFEGIEVTTGPLGQGIANAVGLAIASKNLAANYNKPDLDLVDNKIYCMVGDACIQEGVGLEAISLAGHLGLDNLIVIYDNNQITCDGSVDLANSEDINAKFMAQKWHVLTVDDGSFDLRSILAAIEQAKSVKGSPILINIRTIIGVDTNVANNAKAHGAAYGVEEGRRLKALYGFDPDQFIEVPKLVYDFFREGNEGAISKGVFHQEQWEKKLEAYSKKYPQLYEEVVSRINGKLPTDWKESLPHSLPTDATASRKASGLVFTPLAAKYPQFLVGTADLSPSVNLLWPHKKDFQNPEIKTDCGINGDYSGRYLHYGIREHAMCAISNGISAYSKGAFIPITSSFFMFYLYSAPAVRMGALQNLQVIHVATHDSIGTGEDGPTHQPIALASFYRSLPNCLYVRPADNEEVAGAWELAIETTNKPTIISLSRQNLKQYPGITDRNKVKFGAYVLKEFDSSSDSQKLQIISVGAESQFAIDAAEILIESNINVKIISFPCQRLFECQSTEYKRSVLDPQIVTVAIEAYASNGWERYANAGFHLNEFGISLPGKNAYEHFGFNGAYIASKIQKYLDDLQKDDIMKFEYQELNITKNHHSSS</sequence>
<feature type="binding site" evidence="11">
    <location>
        <position position="485"/>
    </location>
    <ligand>
        <name>substrate</name>
    </ligand>
</feature>
<dbReference type="GO" id="GO:0005634">
    <property type="term" value="C:nucleus"/>
    <property type="evidence" value="ECO:0007669"/>
    <property type="project" value="TreeGrafter"/>
</dbReference>
<accession>Q6BN17</accession>
<evidence type="ECO:0000313" key="16">
    <source>
        <dbReference type="EMBL" id="CAG88707.2"/>
    </source>
</evidence>
<comment type="cofactor">
    <cofactor evidence="1">
        <name>Co(2+)</name>
        <dbReference type="ChEBI" id="CHEBI:48828"/>
    </cofactor>
</comment>
<feature type="binding site" evidence="11">
    <location>
        <position position="536"/>
    </location>
    <ligand>
        <name>substrate</name>
    </ligand>
</feature>
<feature type="binding site" evidence="11">
    <location>
        <position position="477"/>
    </location>
    <ligand>
        <name>substrate</name>
    </ligand>
</feature>
<evidence type="ECO:0000313" key="17">
    <source>
        <dbReference type="Proteomes" id="UP000000599"/>
    </source>
</evidence>
<feature type="site" description="Important for catalytic activity" evidence="14">
    <location>
        <position position="263"/>
    </location>
</feature>
<dbReference type="PANTHER" id="PTHR43522">
    <property type="entry name" value="TRANSKETOLASE"/>
    <property type="match status" value="1"/>
</dbReference>
<evidence type="ECO:0000256" key="14">
    <source>
        <dbReference type="PIRSR" id="PIRSR605478-5"/>
    </source>
</evidence>
<feature type="binding site" evidence="13">
    <location>
        <position position="189"/>
    </location>
    <ligand>
        <name>Mg(2+)</name>
        <dbReference type="ChEBI" id="CHEBI:18420"/>
    </ligand>
</feature>
<comment type="catalytic activity">
    <reaction evidence="9">
        <text>D-sedoheptulose 7-phosphate + D-glyceraldehyde 3-phosphate = aldehydo-D-ribose 5-phosphate + D-xylulose 5-phosphate</text>
        <dbReference type="Rhea" id="RHEA:10508"/>
        <dbReference type="ChEBI" id="CHEBI:57483"/>
        <dbReference type="ChEBI" id="CHEBI:57737"/>
        <dbReference type="ChEBI" id="CHEBI:58273"/>
        <dbReference type="ChEBI" id="CHEBI:59776"/>
        <dbReference type="EC" id="2.2.1.1"/>
    </reaction>
</comment>
<evidence type="ECO:0000256" key="11">
    <source>
        <dbReference type="PIRSR" id="PIRSR605478-2"/>
    </source>
</evidence>
<evidence type="ECO:0000256" key="12">
    <source>
        <dbReference type="PIRSR" id="PIRSR605478-3"/>
    </source>
</evidence>
<dbReference type="NCBIfam" id="TIGR00232">
    <property type="entry name" value="tktlase_bact"/>
    <property type="match status" value="1"/>
</dbReference>
<dbReference type="InterPro" id="IPR009014">
    <property type="entry name" value="Transketo_C/PFOR_II"/>
</dbReference>
<dbReference type="GO" id="GO:0004802">
    <property type="term" value="F:transketolase activity"/>
    <property type="evidence" value="ECO:0007669"/>
    <property type="project" value="UniProtKB-EC"/>
</dbReference>
<dbReference type="KEGG" id="dha:DEHA2F00968g"/>
<feature type="binding site" evidence="12">
    <location>
        <position position="263"/>
    </location>
    <ligand>
        <name>thiamine diphosphate</name>
        <dbReference type="ChEBI" id="CHEBI:58937"/>
    </ligand>
</feature>
<evidence type="ECO:0000256" key="6">
    <source>
        <dbReference type="ARBA" id="ARBA00022723"/>
    </source>
</evidence>
<protein>
    <recommendedName>
        <fullName evidence="4">transketolase</fullName>
        <ecNumber evidence="4">2.2.1.1</ecNumber>
    </recommendedName>
</protein>
<dbReference type="AlphaFoldDB" id="Q6BN17"/>
<comment type="similarity">
    <text evidence="2">Belongs to the transketolase family.</text>
</comment>
<keyword evidence="17" id="KW-1185">Reference proteome</keyword>
<evidence type="ECO:0000256" key="4">
    <source>
        <dbReference type="ARBA" id="ARBA00013152"/>
    </source>
</evidence>
<dbReference type="SUPFAM" id="SSF52922">
    <property type="entry name" value="TK C-terminal domain-like"/>
    <property type="match status" value="1"/>
</dbReference>
<dbReference type="InterPro" id="IPR029061">
    <property type="entry name" value="THDP-binding"/>
</dbReference>
<feature type="binding site" evidence="11">
    <location>
        <position position="489"/>
    </location>
    <ligand>
        <name>substrate</name>
    </ligand>
</feature>